<evidence type="ECO:0000256" key="2">
    <source>
        <dbReference type="SAM" id="MobiDB-lite"/>
    </source>
</evidence>
<dbReference type="AlphaFoldDB" id="A0A1B7LYS6"/>
<dbReference type="Pfam" id="PF12401">
    <property type="entry name" value="FhaA_N"/>
    <property type="match status" value="1"/>
</dbReference>
<organism evidence="4 5">
    <name type="scientific">Enteractinococcus helveticum</name>
    <dbReference type="NCBI Taxonomy" id="1837282"/>
    <lineage>
        <taxon>Bacteria</taxon>
        <taxon>Bacillati</taxon>
        <taxon>Actinomycetota</taxon>
        <taxon>Actinomycetes</taxon>
        <taxon>Micrococcales</taxon>
        <taxon>Micrococcaceae</taxon>
    </lineage>
</organism>
<dbReference type="RefSeq" id="WP_043058105.1">
    <property type="nucleotide sequence ID" value="NZ_LXEY01000019.1"/>
</dbReference>
<reference evidence="4 5" key="1">
    <citation type="submission" date="2016-04" db="EMBL/GenBank/DDBJ databases">
        <title>First whole genome shotgun sequence of the bacterium Enteractinococcus sp. strain UASWS1574.</title>
        <authorList>
            <person name="Crovadore J."/>
            <person name="Chablais R."/>
            <person name="Lefort F."/>
        </authorList>
    </citation>
    <scope>NUCLEOTIDE SEQUENCE [LARGE SCALE GENOMIC DNA]</scope>
    <source>
        <strain evidence="4 5">UASWS1574</strain>
    </source>
</reference>
<keyword evidence="5" id="KW-1185">Reference proteome</keyword>
<protein>
    <recommendedName>
        <fullName evidence="3">FHA domain-containing protein</fullName>
    </recommendedName>
</protein>
<dbReference type="Gene3D" id="3.30.2320.60">
    <property type="entry name" value="FhaA, phosphopeptide-binding domain (DUF3662)"/>
    <property type="match status" value="1"/>
</dbReference>
<sequence>MGILDGLENLLERSVRKIFSAGGSKRIKPVEVTNAMRTEMDHRAVTISQERTLVPNVYTIAFSEEDFPQVQQWGRALAEELCDEAIRHASVQGYSLSGPVRVTFVADEDVERGDMEITSSSEAAEDLDPGQPITYTPNKQVTSAAVQPPTEMTDPGMQVDRTSWRPVVEIEGTRYAINSASAVIGRSSDVDITVGDPGMSRRHLEIRVAGDRVSAVDLGSTNGFYVNGQKAGNSVDLHHGDIITAGRTTIIFRLAPDTTTQPRR</sequence>
<dbReference type="InterPro" id="IPR050923">
    <property type="entry name" value="Cell_Proc_Reg/RNA_Proc"/>
</dbReference>
<dbReference type="CDD" id="cd00060">
    <property type="entry name" value="FHA"/>
    <property type="match status" value="1"/>
</dbReference>
<dbReference type="InterPro" id="IPR042287">
    <property type="entry name" value="FhaA_N_sf"/>
</dbReference>
<dbReference type="EMBL" id="LXEY01000019">
    <property type="protein sequence ID" value="OAV60559.1"/>
    <property type="molecule type" value="Genomic_DNA"/>
</dbReference>
<gene>
    <name evidence="4" type="ORF">A6F49_11430</name>
</gene>
<feature type="compositionally biased region" description="Polar residues" evidence="2">
    <location>
        <begin position="133"/>
        <end position="145"/>
    </location>
</feature>
<dbReference type="Gene3D" id="2.60.200.20">
    <property type="match status" value="1"/>
</dbReference>
<feature type="region of interest" description="Disordered" evidence="2">
    <location>
        <begin position="119"/>
        <end position="158"/>
    </location>
</feature>
<proteinExistence type="predicted"/>
<comment type="caution">
    <text evidence="4">The sequence shown here is derived from an EMBL/GenBank/DDBJ whole genome shotgun (WGS) entry which is preliminary data.</text>
</comment>
<dbReference type="PANTHER" id="PTHR23308">
    <property type="entry name" value="NUCLEAR INHIBITOR OF PROTEIN PHOSPHATASE-1"/>
    <property type="match status" value="1"/>
</dbReference>
<evidence type="ECO:0000259" key="3">
    <source>
        <dbReference type="PROSITE" id="PS50006"/>
    </source>
</evidence>
<dbReference type="Pfam" id="PF00498">
    <property type="entry name" value="FHA"/>
    <property type="match status" value="1"/>
</dbReference>
<dbReference type="PROSITE" id="PS50006">
    <property type="entry name" value="FHA_DOMAIN"/>
    <property type="match status" value="1"/>
</dbReference>
<name>A0A1B7LYS6_9MICC</name>
<keyword evidence="1" id="KW-0597">Phosphoprotein</keyword>
<evidence type="ECO:0000313" key="4">
    <source>
        <dbReference type="EMBL" id="OAV60559.1"/>
    </source>
</evidence>
<dbReference type="OrthoDB" id="151099at2"/>
<dbReference type="Proteomes" id="UP000078292">
    <property type="component" value="Unassembled WGS sequence"/>
</dbReference>
<dbReference type="SUPFAM" id="SSF49879">
    <property type="entry name" value="SMAD/FHA domain"/>
    <property type="match status" value="1"/>
</dbReference>
<dbReference type="InterPro" id="IPR022128">
    <property type="entry name" value="FhaA_N"/>
</dbReference>
<evidence type="ECO:0000256" key="1">
    <source>
        <dbReference type="ARBA" id="ARBA00022553"/>
    </source>
</evidence>
<feature type="domain" description="FHA" evidence="3">
    <location>
        <begin position="182"/>
        <end position="231"/>
    </location>
</feature>
<dbReference type="InterPro" id="IPR000253">
    <property type="entry name" value="FHA_dom"/>
</dbReference>
<dbReference type="SMART" id="SM00240">
    <property type="entry name" value="FHA"/>
    <property type="match status" value="1"/>
</dbReference>
<evidence type="ECO:0000313" key="5">
    <source>
        <dbReference type="Proteomes" id="UP000078292"/>
    </source>
</evidence>
<dbReference type="STRING" id="1837282.A6F49_11430"/>
<dbReference type="InterPro" id="IPR008984">
    <property type="entry name" value="SMAD_FHA_dom_sf"/>
</dbReference>
<accession>A0A1B7LYS6</accession>